<evidence type="ECO:0000313" key="3">
    <source>
        <dbReference type="EMBL" id="OMJ79387.1"/>
    </source>
</evidence>
<organism evidence="3 4">
    <name type="scientific">Stentor coeruleus</name>
    <dbReference type="NCBI Taxonomy" id="5963"/>
    <lineage>
        <taxon>Eukaryota</taxon>
        <taxon>Sar</taxon>
        <taxon>Alveolata</taxon>
        <taxon>Ciliophora</taxon>
        <taxon>Postciliodesmatophora</taxon>
        <taxon>Heterotrichea</taxon>
        <taxon>Heterotrichida</taxon>
        <taxon>Stentoridae</taxon>
        <taxon>Stentor</taxon>
    </lineage>
</organism>
<dbReference type="InterPro" id="IPR015449">
    <property type="entry name" value="K_chnl_Ca-activ_SK"/>
</dbReference>
<dbReference type="EMBL" id="MPUH01000473">
    <property type="protein sequence ID" value="OMJ79387.1"/>
    <property type="molecule type" value="Genomic_DNA"/>
</dbReference>
<dbReference type="AlphaFoldDB" id="A0A1R2BRW2"/>
<feature type="transmembrane region" description="Helical" evidence="1">
    <location>
        <begin position="168"/>
        <end position="188"/>
    </location>
</feature>
<dbReference type="OrthoDB" id="73653at2759"/>
<keyword evidence="1" id="KW-0812">Transmembrane</keyword>
<keyword evidence="1" id="KW-0472">Membrane</keyword>
<dbReference type="InterPro" id="IPR013099">
    <property type="entry name" value="K_chnl_dom"/>
</dbReference>
<accession>A0A1R2BRW2</accession>
<evidence type="ECO:0000259" key="2">
    <source>
        <dbReference type="Pfam" id="PF07885"/>
    </source>
</evidence>
<gene>
    <name evidence="3" type="ORF">SteCoe_20587</name>
</gene>
<proteinExistence type="predicted"/>
<evidence type="ECO:0000313" key="4">
    <source>
        <dbReference type="Proteomes" id="UP000187209"/>
    </source>
</evidence>
<feature type="transmembrane region" description="Helical" evidence="1">
    <location>
        <begin position="127"/>
        <end position="148"/>
    </location>
</feature>
<comment type="caution">
    <text evidence="3">The sequence shown here is derived from an EMBL/GenBank/DDBJ whole genome shotgun (WGS) entry which is preliminary data.</text>
</comment>
<evidence type="ECO:0000256" key="1">
    <source>
        <dbReference type="SAM" id="Phobius"/>
    </source>
</evidence>
<sequence>MDSDRSIMITNNSISYEDTFRESKKLFYDWRASDALCALFSILGILFATIDYEYTYSNERTHDNCKISIMALDPYKMMIIFTTMVALFYLLFGIYHRLVWEAYMNYIYSGYQNQNISFMKIIDSITWYKLVEIIMLLIIPYPGADFHLYLMMRYQFNMYEICYHYSEIAYLIMLFRVEILLRAISLFSPYEDHLARNYCRKYKVPADARFGIKCLVAQYPLKVVVISAVSAMVLLTTIFRILERPVDDLTTYYYTDYMNALWFLFENMSTLGYGEFLPVTDFGRVVTVIGYFVGTSLFSLMVLTLQDKLELNTQQSKAFTKIYKSSIAAETISEGMRFYLYKRMFGRNSHIAKEQKKRLRTKCKEMKNARFEADELNKGNDEALINIRVSASHIHVKMKKTDRALDSMIAQLRDEIHYLENTKL</sequence>
<protein>
    <recommendedName>
        <fullName evidence="2">Potassium channel domain-containing protein</fullName>
    </recommendedName>
</protein>
<dbReference type="GO" id="GO:0016020">
    <property type="term" value="C:membrane"/>
    <property type="evidence" value="ECO:0007669"/>
    <property type="project" value="InterPro"/>
</dbReference>
<feature type="transmembrane region" description="Helical" evidence="1">
    <location>
        <begin position="75"/>
        <end position="95"/>
    </location>
</feature>
<dbReference type="SUPFAM" id="SSF81324">
    <property type="entry name" value="Voltage-gated potassium channels"/>
    <property type="match status" value="1"/>
</dbReference>
<dbReference type="GO" id="GO:0016286">
    <property type="term" value="F:small conductance calcium-activated potassium channel activity"/>
    <property type="evidence" value="ECO:0007669"/>
    <property type="project" value="InterPro"/>
</dbReference>
<dbReference type="PANTHER" id="PTHR10153">
    <property type="entry name" value="SMALL CONDUCTANCE CALCIUM-ACTIVATED POTASSIUM CHANNEL"/>
    <property type="match status" value="1"/>
</dbReference>
<feature type="transmembrane region" description="Helical" evidence="1">
    <location>
        <begin position="285"/>
        <end position="305"/>
    </location>
</feature>
<feature type="domain" description="Potassium channel" evidence="2">
    <location>
        <begin position="238"/>
        <end position="309"/>
    </location>
</feature>
<reference evidence="3 4" key="1">
    <citation type="submission" date="2016-11" db="EMBL/GenBank/DDBJ databases">
        <title>The macronuclear genome of Stentor coeruleus: a giant cell with tiny introns.</title>
        <authorList>
            <person name="Slabodnick M."/>
            <person name="Ruby J.G."/>
            <person name="Reiff S.B."/>
            <person name="Swart E.C."/>
            <person name="Gosai S."/>
            <person name="Prabakaran S."/>
            <person name="Witkowska E."/>
            <person name="Larue G.E."/>
            <person name="Fisher S."/>
            <person name="Freeman R.M."/>
            <person name="Gunawardena J."/>
            <person name="Chu W."/>
            <person name="Stover N.A."/>
            <person name="Gregory B.D."/>
            <person name="Nowacki M."/>
            <person name="Derisi J."/>
            <person name="Roy S.W."/>
            <person name="Marshall W.F."/>
            <person name="Sood P."/>
        </authorList>
    </citation>
    <scope>NUCLEOTIDE SEQUENCE [LARGE SCALE GENOMIC DNA]</scope>
    <source>
        <strain evidence="3">WM001</strain>
    </source>
</reference>
<dbReference type="Proteomes" id="UP000187209">
    <property type="component" value="Unassembled WGS sequence"/>
</dbReference>
<feature type="transmembrane region" description="Helical" evidence="1">
    <location>
        <begin position="32"/>
        <end position="54"/>
    </location>
</feature>
<keyword evidence="4" id="KW-1185">Reference proteome</keyword>
<keyword evidence="1" id="KW-1133">Transmembrane helix</keyword>
<dbReference type="Pfam" id="PF07885">
    <property type="entry name" value="Ion_trans_2"/>
    <property type="match status" value="1"/>
</dbReference>
<name>A0A1R2BRW2_9CILI</name>
<dbReference type="Gene3D" id="1.10.287.70">
    <property type="match status" value="1"/>
</dbReference>
<feature type="transmembrane region" description="Helical" evidence="1">
    <location>
        <begin position="223"/>
        <end position="242"/>
    </location>
</feature>